<accession>A0A4Y2QZA0</accession>
<protein>
    <submittedName>
        <fullName evidence="1">Uncharacterized protein</fullName>
    </submittedName>
</protein>
<organism evidence="1 2">
    <name type="scientific">Araneus ventricosus</name>
    <name type="common">Orbweaver spider</name>
    <name type="synonym">Epeira ventricosa</name>
    <dbReference type="NCBI Taxonomy" id="182803"/>
    <lineage>
        <taxon>Eukaryota</taxon>
        <taxon>Metazoa</taxon>
        <taxon>Ecdysozoa</taxon>
        <taxon>Arthropoda</taxon>
        <taxon>Chelicerata</taxon>
        <taxon>Arachnida</taxon>
        <taxon>Araneae</taxon>
        <taxon>Araneomorphae</taxon>
        <taxon>Entelegynae</taxon>
        <taxon>Araneoidea</taxon>
        <taxon>Araneidae</taxon>
        <taxon>Araneus</taxon>
    </lineage>
</organism>
<keyword evidence="2" id="KW-1185">Reference proteome</keyword>
<proteinExistence type="predicted"/>
<dbReference type="Proteomes" id="UP000499080">
    <property type="component" value="Unassembled WGS sequence"/>
</dbReference>
<dbReference type="EMBL" id="BGPR01015310">
    <property type="protein sequence ID" value="GBN68747.1"/>
    <property type="molecule type" value="Genomic_DNA"/>
</dbReference>
<name>A0A4Y2QZA0_ARAVE</name>
<evidence type="ECO:0000313" key="1">
    <source>
        <dbReference type="EMBL" id="GBN68747.1"/>
    </source>
</evidence>
<dbReference type="AlphaFoldDB" id="A0A4Y2QZA0"/>
<sequence>MNAHLRELNHRKHCEDDWWFCRYVSAHDSPMIHYTPVFSFAKAKNRLRKYFSVWLQFLFIGGIFDGTNRLCEKDKLFVNVLFIFKAAVRSLGRFLIGSLPIAVILMARLPKNFCISLPIMSPRTKNHLSFKIYNALHMLSCEHDNEQFWLDFNRRGYVVRTVETAEFVDELSSSKGLEMVGDSKSSFPHNFLTIEDRKKILIRRIIA</sequence>
<reference evidence="1 2" key="1">
    <citation type="journal article" date="2019" name="Sci. Rep.">
        <title>Orb-weaving spider Araneus ventricosus genome elucidates the spidroin gene catalogue.</title>
        <authorList>
            <person name="Kono N."/>
            <person name="Nakamura H."/>
            <person name="Ohtoshi R."/>
            <person name="Moran D.A.P."/>
            <person name="Shinohara A."/>
            <person name="Yoshida Y."/>
            <person name="Fujiwara M."/>
            <person name="Mori M."/>
            <person name="Tomita M."/>
            <person name="Arakawa K."/>
        </authorList>
    </citation>
    <scope>NUCLEOTIDE SEQUENCE [LARGE SCALE GENOMIC DNA]</scope>
</reference>
<gene>
    <name evidence="1" type="ORF">AVEN_148775_1</name>
</gene>
<evidence type="ECO:0000313" key="2">
    <source>
        <dbReference type="Proteomes" id="UP000499080"/>
    </source>
</evidence>
<comment type="caution">
    <text evidence="1">The sequence shown here is derived from an EMBL/GenBank/DDBJ whole genome shotgun (WGS) entry which is preliminary data.</text>
</comment>